<keyword evidence="1" id="KW-0472">Membrane</keyword>
<dbReference type="RefSeq" id="WP_132030583.1">
    <property type="nucleotide sequence ID" value="NZ_SMAI01000003.1"/>
</dbReference>
<dbReference type="Proteomes" id="UP000294664">
    <property type="component" value="Unassembled WGS sequence"/>
</dbReference>
<feature type="transmembrane region" description="Helical" evidence="1">
    <location>
        <begin position="26"/>
        <end position="44"/>
    </location>
</feature>
<feature type="transmembrane region" description="Helical" evidence="1">
    <location>
        <begin position="89"/>
        <end position="110"/>
    </location>
</feature>
<keyword evidence="3" id="KW-1185">Reference proteome</keyword>
<name>A0A4V2UY52_9HYPH</name>
<dbReference type="OrthoDB" id="7375605at2"/>
<evidence type="ECO:0000313" key="2">
    <source>
        <dbReference type="EMBL" id="TCT06058.1"/>
    </source>
</evidence>
<evidence type="ECO:0008006" key="4">
    <source>
        <dbReference type="Google" id="ProtNLM"/>
    </source>
</evidence>
<dbReference type="AlphaFoldDB" id="A0A4V2UY52"/>
<keyword evidence="1" id="KW-0812">Transmembrane</keyword>
<gene>
    <name evidence="2" type="ORF">EDC64_103162</name>
</gene>
<evidence type="ECO:0000256" key="1">
    <source>
        <dbReference type="SAM" id="Phobius"/>
    </source>
</evidence>
<organism evidence="2 3">
    <name type="scientific">Aquabacter spiritensis</name>
    <dbReference type="NCBI Taxonomy" id="933073"/>
    <lineage>
        <taxon>Bacteria</taxon>
        <taxon>Pseudomonadati</taxon>
        <taxon>Pseudomonadota</taxon>
        <taxon>Alphaproteobacteria</taxon>
        <taxon>Hyphomicrobiales</taxon>
        <taxon>Xanthobacteraceae</taxon>
        <taxon>Aquabacter</taxon>
    </lineage>
</organism>
<protein>
    <recommendedName>
        <fullName evidence="4">SxtJ</fullName>
    </recommendedName>
</protein>
<sequence>MSERGKSGAFESYARDPDQLKSSDRGFGRVMAVFLAIVGGFQAWHERPVIAGTLFAVAAAFALVAQVRPTALHRLNLLWFKLGLLLHHIVNPIVMTVIFYGAVVPTGLLMRLFGKRLMPTGFDRAAQTYWIARTPPGPPPESMKRQF</sequence>
<proteinExistence type="predicted"/>
<keyword evidence="1" id="KW-1133">Transmembrane helix</keyword>
<feature type="transmembrane region" description="Helical" evidence="1">
    <location>
        <begin position="49"/>
        <end position="69"/>
    </location>
</feature>
<reference evidence="2 3" key="1">
    <citation type="submission" date="2019-03" db="EMBL/GenBank/DDBJ databases">
        <title>Genomic Encyclopedia of Type Strains, Phase IV (KMG-IV): sequencing the most valuable type-strain genomes for metagenomic binning, comparative biology and taxonomic classification.</title>
        <authorList>
            <person name="Goeker M."/>
        </authorList>
    </citation>
    <scope>NUCLEOTIDE SEQUENCE [LARGE SCALE GENOMIC DNA]</scope>
    <source>
        <strain evidence="2 3">DSM 9035</strain>
    </source>
</reference>
<evidence type="ECO:0000313" key="3">
    <source>
        <dbReference type="Proteomes" id="UP000294664"/>
    </source>
</evidence>
<accession>A0A4V2UY52</accession>
<comment type="caution">
    <text evidence="2">The sequence shown here is derived from an EMBL/GenBank/DDBJ whole genome shotgun (WGS) entry which is preliminary data.</text>
</comment>
<dbReference type="EMBL" id="SMAI01000003">
    <property type="protein sequence ID" value="TCT06058.1"/>
    <property type="molecule type" value="Genomic_DNA"/>
</dbReference>